<dbReference type="RefSeq" id="WP_209905149.1">
    <property type="nucleotide sequence ID" value="NZ_BAAAJW010000001.1"/>
</dbReference>
<name>A0ABS4X7J5_9MICO</name>
<organism evidence="9 10">
    <name type="scientific">Brachybacterium sacelli</name>
    <dbReference type="NCBI Taxonomy" id="173364"/>
    <lineage>
        <taxon>Bacteria</taxon>
        <taxon>Bacillati</taxon>
        <taxon>Actinomycetota</taxon>
        <taxon>Actinomycetes</taxon>
        <taxon>Micrococcales</taxon>
        <taxon>Dermabacteraceae</taxon>
        <taxon>Brachybacterium</taxon>
    </lineage>
</organism>
<evidence type="ECO:0000313" key="9">
    <source>
        <dbReference type="EMBL" id="MBP2384281.1"/>
    </source>
</evidence>
<evidence type="ECO:0000256" key="8">
    <source>
        <dbReference type="SAM" id="MobiDB-lite"/>
    </source>
</evidence>
<dbReference type="CDD" id="cd08010">
    <property type="entry name" value="MltG_like"/>
    <property type="match status" value="1"/>
</dbReference>
<dbReference type="Pfam" id="PF02618">
    <property type="entry name" value="YceG"/>
    <property type="match status" value="1"/>
</dbReference>
<evidence type="ECO:0000256" key="3">
    <source>
        <dbReference type="ARBA" id="ARBA00022989"/>
    </source>
</evidence>
<evidence type="ECO:0000256" key="2">
    <source>
        <dbReference type="ARBA" id="ARBA00022692"/>
    </source>
</evidence>
<comment type="catalytic activity">
    <reaction evidence="7">
        <text>a peptidoglycan chain = a peptidoglycan chain with N-acetyl-1,6-anhydromuramyl-[peptide] at the reducing end + a peptidoglycan chain with N-acetylglucosamine at the non-reducing end.</text>
        <dbReference type="EC" id="4.2.2.29"/>
    </reaction>
</comment>
<keyword evidence="6 7" id="KW-0961">Cell wall biogenesis/degradation</keyword>
<dbReference type="EC" id="4.2.2.29" evidence="7"/>
<dbReference type="PANTHER" id="PTHR30518">
    <property type="entry name" value="ENDOLYTIC MUREIN TRANSGLYCOSYLASE"/>
    <property type="match status" value="1"/>
</dbReference>
<dbReference type="HAMAP" id="MF_02065">
    <property type="entry name" value="MltG"/>
    <property type="match status" value="1"/>
</dbReference>
<evidence type="ECO:0000256" key="5">
    <source>
        <dbReference type="ARBA" id="ARBA00023239"/>
    </source>
</evidence>
<dbReference type="Gene3D" id="3.30.160.60">
    <property type="entry name" value="Classic Zinc Finger"/>
    <property type="match status" value="1"/>
</dbReference>
<feature type="transmembrane region" description="Helical" evidence="7">
    <location>
        <begin position="36"/>
        <end position="58"/>
    </location>
</feature>
<accession>A0ABS4X7J5</accession>
<dbReference type="InterPro" id="IPR003770">
    <property type="entry name" value="MLTG-like"/>
</dbReference>
<dbReference type="NCBIfam" id="TIGR00247">
    <property type="entry name" value="endolytic transglycosylase MltG"/>
    <property type="match status" value="1"/>
</dbReference>
<keyword evidence="3 7" id="KW-1133">Transmembrane helix</keyword>
<dbReference type="PANTHER" id="PTHR30518:SF2">
    <property type="entry name" value="ENDOLYTIC MUREIN TRANSGLYCOSYLASE"/>
    <property type="match status" value="1"/>
</dbReference>
<comment type="subcellular location">
    <subcellularLocation>
        <location evidence="7">Cell membrane</location>
        <topology evidence="7">Single-pass membrane protein</topology>
    </subcellularLocation>
</comment>
<dbReference type="Gene3D" id="3.30.1490.480">
    <property type="entry name" value="Endolytic murein transglycosylase"/>
    <property type="match status" value="1"/>
</dbReference>
<feature type="compositionally biased region" description="Acidic residues" evidence="8">
    <location>
        <begin position="1"/>
        <end position="13"/>
    </location>
</feature>
<keyword evidence="10" id="KW-1185">Reference proteome</keyword>
<feature type="region of interest" description="Disordered" evidence="8">
    <location>
        <begin position="1"/>
        <end position="31"/>
    </location>
</feature>
<protein>
    <recommendedName>
        <fullName evidence="7">Endolytic murein transglycosylase</fullName>
        <ecNumber evidence="7">4.2.2.29</ecNumber>
    </recommendedName>
    <alternativeName>
        <fullName evidence="7">Peptidoglycan lytic transglycosylase</fullName>
    </alternativeName>
    <alternativeName>
        <fullName evidence="7">Peptidoglycan polymerization terminase</fullName>
    </alternativeName>
</protein>
<comment type="function">
    <text evidence="7">Functions as a peptidoglycan terminase that cleaves nascent peptidoglycan strands endolytically to terminate their elongation.</text>
</comment>
<comment type="caution">
    <text evidence="9">The sequence shown here is derived from an EMBL/GenBank/DDBJ whole genome shotgun (WGS) entry which is preliminary data.</text>
</comment>
<dbReference type="Proteomes" id="UP001519290">
    <property type="component" value="Unassembled WGS sequence"/>
</dbReference>
<evidence type="ECO:0000256" key="4">
    <source>
        <dbReference type="ARBA" id="ARBA00023136"/>
    </source>
</evidence>
<evidence type="ECO:0000256" key="7">
    <source>
        <dbReference type="HAMAP-Rule" id="MF_02065"/>
    </source>
</evidence>
<sequence>MSDEDDLSFEELAENQSAESSKHHGRRRSPRRRPGFFRSMLPFVLVVAVVLGLGVGGVQGYRWLTSNVSVEQEATDYPGPGSGEATVEVASGDTGTDIASTLVQEGVIKSTGPFVNIFANTPDASGIEPGVYRLKQEMTSADALNALMDPENLAGHRVIVPEGLRLTQIWPLLSEASGIPVEDFEEAAKDYTAYGVPENSAESLEGYLWPGRYDIPEGATAEEVIQKMWDRMEKQLTDRGIPEDEWHETLTIASLAELEVRESKDYGKVIRTIHNRLEGAGEAGGTPMPLQFDSTIHYITGKAASVGTTDEERHSENPYNTYLNTGLPPGPIASPGGATLDASIDPPKGDWLYFVTVNTDTGETKFASTWAEHEENVAEWQAWAQEKG</sequence>
<dbReference type="EMBL" id="JAGIOD010000002">
    <property type="protein sequence ID" value="MBP2384281.1"/>
    <property type="molecule type" value="Genomic_DNA"/>
</dbReference>
<keyword evidence="1 7" id="KW-1003">Cell membrane</keyword>
<keyword evidence="4 7" id="KW-0472">Membrane</keyword>
<gene>
    <name evidence="7" type="primary">mltG</name>
    <name evidence="9" type="ORF">JOF43_004270</name>
</gene>
<feature type="site" description="Important for catalytic activity" evidence="7">
    <location>
        <position position="259"/>
    </location>
</feature>
<reference evidence="9 10" key="1">
    <citation type="submission" date="2021-03" db="EMBL/GenBank/DDBJ databases">
        <title>Sequencing the genomes of 1000 actinobacteria strains.</title>
        <authorList>
            <person name="Klenk H.-P."/>
        </authorList>
    </citation>
    <scope>NUCLEOTIDE SEQUENCE [LARGE SCALE GENOMIC DNA]</scope>
    <source>
        <strain evidence="9 10">DSM 14566</strain>
    </source>
</reference>
<evidence type="ECO:0000313" key="10">
    <source>
        <dbReference type="Proteomes" id="UP001519290"/>
    </source>
</evidence>
<evidence type="ECO:0000256" key="1">
    <source>
        <dbReference type="ARBA" id="ARBA00022475"/>
    </source>
</evidence>
<evidence type="ECO:0000256" key="6">
    <source>
        <dbReference type="ARBA" id="ARBA00023316"/>
    </source>
</evidence>
<keyword evidence="2 7" id="KW-0812">Transmembrane</keyword>
<keyword evidence="5 7" id="KW-0456">Lyase</keyword>
<comment type="similarity">
    <text evidence="7">Belongs to the transglycosylase MltG family.</text>
</comment>
<proteinExistence type="inferred from homology"/>